<dbReference type="AlphaFoldDB" id="A0A7J3ZIJ3"/>
<organism evidence="8">
    <name type="scientific">Fervidicoccus fontis</name>
    <dbReference type="NCBI Taxonomy" id="683846"/>
    <lineage>
        <taxon>Archaea</taxon>
        <taxon>Thermoproteota</taxon>
        <taxon>Thermoprotei</taxon>
        <taxon>Fervidicoccales</taxon>
        <taxon>Fervidicoccaceae</taxon>
        <taxon>Fervidicoccus</taxon>
    </lineage>
</organism>
<dbReference type="GO" id="GO:0006364">
    <property type="term" value="P:rRNA processing"/>
    <property type="evidence" value="ECO:0007669"/>
    <property type="project" value="UniProtKB-KW"/>
</dbReference>
<evidence type="ECO:0000256" key="2">
    <source>
        <dbReference type="ARBA" id="ARBA00022490"/>
    </source>
</evidence>
<dbReference type="InterPro" id="IPR022968">
    <property type="entry name" value="Tsr3-like"/>
</dbReference>
<dbReference type="InterPro" id="IPR007177">
    <property type="entry name" value="Tsr3_C"/>
</dbReference>
<sequence>MPAKCDRIRILVYRLNEDDPKKSTGVKLIKLNLASRLSHPRLSPRNSVVLDPTSPFVLSAREDFSSIVVVDRSWKKLLEDMRMPRFPRWVERRRLPSLIAANPINYGKPEVLSSAEAVAAALYILGCKELATRVLSCFKWGPEFFRLNERLLELYSSDA</sequence>
<evidence type="ECO:0000256" key="3">
    <source>
        <dbReference type="ARBA" id="ARBA00022517"/>
    </source>
</evidence>
<protein>
    <recommendedName>
        <fullName evidence="1">16S rRNA aminocarboxypropyltransferase</fullName>
    </recommendedName>
</protein>
<dbReference type="NCBIfam" id="NF002621">
    <property type="entry name" value="PRK02287.1"/>
    <property type="match status" value="1"/>
</dbReference>
<name>A0A7J3ZIJ3_9CREN</name>
<evidence type="ECO:0000256" key="4">
    <source>
        <dbReference type="ARBA" id="ARBA00022552"/>
    </source>
</evidence>
<comment type="caution">
    <text evidence="8">The sequence shown here is derived from an EMBL/GenBank/DDBJ whole genome shotgun (WGS) entry which is preliminary data.</text>
</comment>
<keyword evidence="6" id="KW-0949">S-adenosyl-L-methionine</keyword>
<keyword evidence="4" id="KW-0698">rRNA processing</keyword>
<evidence type="ECO:0000259" key="7">
    <source>
        <dbReference type="Pfam" id="PF04034"/>
    </source>
</evidence>
<keyword evidence="2" id="KW-0963">Cytoplasm</keyword>
<dbReference type="PANTHER" id="PTHR20426">
    <property type="entry name" value="RIBOSOME BIOGENESIS PROTEIN TSR3 HOMOLOG"/>
    <property type="match status" value="1"/>
</dbReference>
<dbReference type="EMBL" id="DRZC01000005">
    <property type="protein sequence ID" value="HHQ79873.1"/>
    <property type="molecule type" value="Genomic_DNA"/>
</dbReference>
<evidence type="ECO:0000256" key="5">
    <source>
        <dbReference type="ARBA" id="ARBA00022679"/>
    </source>
</evidence>
<reference evidence="8" key="1">
    <citation type="journal article" date="2020" name="mSystems">
        <title>Genome- and Community-Level Interaction Insights into Carbon Utilization and Element Cycling Functions of Hydrothermarchaeota in Hydrothermal Sediment.</title>
        <authorList>
            <person name="Zhou Z."/>
            <person name="Liu Y."/>
            <person name="Xu W."/>
            <person name="Pan J."/>
            <person name="Luo Z.H."/>
            <person name="Li M."/>
        </authorList>
    </citation>
    <scope>NUCLEOTIDE SEQUENCE [LARGE SCALE GENOMIC DNA]</scope>
    <source>
        <strain evidence="8">SpSt-1116</strain>
    </source>
</reference>
<accession>A0A7J3ZIJ3</accession>
<gene>
    <name evidence="8" type="ORF">ENM78_00175</name>
</gene>
<dbReference type="PANTHER" id="PTHR20426:SF0">
    <property type="entry name" value="18S RRNA AMINOCARBOXYPROPYLTRANSFERASE"/>
    <property type="match status" value="1"/>
</dbReference>
<feature type="domain" description="16S/18S rRNA aminocarboxypropyltransferase Tsr3 C-terminal" evidence="7">
    <location>
        <begin position="48"/>
        <end position="157"/>
    </location>
</feature>
<dbReference type="GO" id="GO:0106388">
    <property type="term" value="F:rRNA small subunit aminocarboxypropyltransferase activity"/>
    <property type="evidence" value="ECO:0007669"/>
    <property type="project" value="InterPro"/>
</dbReference>
<keyword evidence="3" id="KW-0690">Ribosome biogenesis</keyword>
<evidence type="ECO:0000256" key="1">
    <source>
        <dbReference type="ARBA" id="ARBA00014114"/>
    </source>
</evidence>
<evidence type="ECO:0000313" key="8">
    <source>
        <dbReference type="EMBL" id="HHQ79873.1"/>
    </source>
</evidence>
<evidence type="ECO:0000256" key="6">
    <source>
        <dbReference type="ARBA" id="ARBA00022691"/>
    </source>
</evidence>
<keyword evidence="5" id="KW-0808">Transferase</keyword>
<dbReference type="Pfam" id="PF04034">
    <property type="entry name" value="Ribo_biogen_C"/>
    <property type="match status" value="1"/>
</dbReference>
<proteinExistence type="predicted"/>